<feature type="transmembrane region" description="Helical" evidence="2">
    <location>
        <begin position="52"/>
        <end position="72"/>
    </location>
</feature>
<evidence type="ECO:0000313" key="3">
    <source>
        <dbReference type="EMBL" id="TCD16176.1"/>
    </source>
</evidence>
<keyword evidence="2" id="KW-1133">Transmembrane helix</keyword>
<accession>A0A4R0PEF2</accession>
<reference evidence="3 4" key="1">
    <citation type="journal article" date="2015" name="Antonie Van Leeuwenhoek">
        <title>Oricola cellulosilytica gen. nov., sp. nov., a cellulose-degrading bacterium of the family Phyllobacteriaceae isolated from surface seashore water, and emended descriptions of Mesorhizobium loti and Phyllobacterium myrsinacearum.</title>
        <authorList>
            <person name="Hameed A."/>
            <person name="Shahina M."/>
            <person name="Lai W.A."/>
            <person name="Lin S.Y."/>
            <person name="Young L.S."/>
            <person name="Liu Y.C."/>
            <person name="Hsu Y.H."/>
            <person name="Young C.C."/>
        </authorList>
    </citation>
    <scope>NUCLEOTIDE SEQUENCE [LARGE SCALE GENOMIC DNA]</scope>
    <source>
        <strain evidence="3 4">KCTC 52183</strain>
    </source>
</reference>
<evidence type="ECO:0000313" key="4">
    <source>
        <dbReference type="Proteomes" id="UP000291301"/>
    </source>
</evidence>
<keyword evidence="2" id="KW-0472">Membrane</keyword>
<dbReference type="Proteomes" id="UP000291301">
    <property type="component" value="Unassembled WGS sequence"/>
</dbReference>
<dbReference type="EMBL" id="SJST01000001">
    <property type="protein sequence ID" value="TCD16176.1"/>
    <property type="molecule type" value="Genomic_DNA"/>
</dbReference>
<name>A0A4R0PEF2_9HYPH</name>
<keyword evidence="4" id="KW-1185">Reference proteome</keyword>
<dbReference type="RefSeq" id="WP_131564809.1">
    <property type="nucleotide sequence ID" value="NZ_JAINFK010000001.1"/>
</dbReference>
<proteinExistence type="predicted"/>
<organism evidence="3 4">
    <name type="scientific">Oricola cellulosilytica</name>
    <dbReference type="NCBI Taxonomy" id="1429082"/>
    <lineage>
        <taxon>Bacteria</taxon>
        <taxon>Pseudomonadati</taxon>
        <taxon>Pseudomonadota</taxon>
        <taxon>Alphaproteobacteria</taxon>
        <taxon>Hyphomicrobiales</taxon>
        <taxon>Ahrensiaceae</taxon>
        <taxon>Oricola</taxon>
    </lineage>
</organism>
<sequence>MDIRSRSVDRKAGGGGLTRVSPDGPIATHRVNLVGRSYYEAGSLGRSTGRSVLPIAYLVASCILAAATYYNFKAVGEMRELEAELRRLPEFENRISDRLFDFNRGMQSIGEATNNRLAVLQSQLDDLAEKGSRSSAVLQAPSAGGDTSFFIPERNQFRPLKPQADAAAAPRQVPSEGSSQIVGVDVRFRRIVGADGSVRYERLR</sequence>
<gene>
    <name evidence="3" type="ORF">E0D97_01705</name>
</gene>
<dbReference type="AlphaFoldDB" id="A0A4R0PEF2"/>
<evidence type="ECO:0000256" key="1">
    <source>
        <dbReference type="SAM" id="MobiDB-lite"/>
    </source>
</evidence>
<keyword evidence="2" id="KW-0812">Transmembrane</keyword>
<feature type="compositionally biased region" description="Basic and acidic residues" evidence="1">
    <location>
        <begin position="1"/>
        <end position="12"/>
    </location>
</feature>
<protein>
    <submittedName>
        <fullName evidence="3">Uncharacterized protein</fullName>
    </submittedName>
</protein>
<comment type="caution">
    <text evidence="3">The sequence shown here is derived from an EMBL/GenBank/DDBJ whole genome shotgun (WGS) entry which is preliminary data.</text>
</comment>
<evidence type="ECO:0000256" key="2">
    <source>
        <dbReference type="SAM" id="Phobius"/>
    </source>
</evidence>
<feature type="region of interest" description="Disordered" evidence="1">
    <location>
        <begin position="1"/>
        <end position="23"/>
    </location>
</feature>